<proteinExistence type="predicted"/>
<dbReference type="EMBL" id="CM023488">
    <property type="protein sequence ID" value="KAH6924618.1"/>
    <property type="molecule type" value="Genomic_DNA"/>
</dbReference>
<accession>A0ACB7RTA7</accession>
<dbReference type="Proteomes" id="UP000821845">
    <property type="component" value="Chromosome 8"/>
</dbReference>
<protein>
    <submittedName>
        <fullName evidence="1">Uncharacterized protein</fullName>
    </submittedName>
</protein>
<keyword evidence="2" id="KW-1185">Reference proteome</keyword>
<evidence type="ECO:0000313" key="1">
    <source>
        <dbReference type="EMBL" id="KAH6924618.1"/>
    </source>
</evidence>
<evidence type="ECO:0000313" key="2">
    <source>
        <dbReference type="Proteomes" id="UP000821845"/>
    </source>
</evidence>
<organism evidence="1 2">
    <name type="scientific">Hyalomma asiaticum</name>
    <name type="common">Tick</name>
    <dbReference type="NCBI Taxonomy" id="266040"/>
    <lineage>
        <taxon>Eukaryota</taxon>
        <taxon>Metazoa</taxon>
        <taxon>Ecdysozoa</taxon>
        <taxon>Arthropoda</taxon>
        <taxon>Chelicerata</taxon>
        <taxon>Arachnida</taxon>
        <taxon>Acari</taxon>
        <taxon>Parasitiformes</taxon>
        <taxon>Ixodida</taxon>
        <taxon>Ixodoidea</taxon>
        <taxon>Ixodidae</taxon>
        <taxon>Hyalomminae</taxon>
        <taxon>Hyalomma</taxon>
    </lineage>
</organism>
<reference evidence="1" key="1">
    <citation type="submission" date="2020-05" db="EMBL/GenBank/DDBJ databases">
        <title>Large-scale comparative analyses of tick genomes elucidate their genetic diversity and vector capacities.</title>
        <authorList>
            <person name="Jia N."/>
            <person name="Wang J."/>
            <person name="Shi W."/>
            <person name="Du L."/>
            <person name="Sun Y."/>
            <person name="Zhan W."/>
            <person name="Jiang J."/>
            <person name="Wang Q."/>
            <person name="Zhang B."/>
            <person name="Ji P."/>
            <person name="Sakyi L.B."/>
            <person name="Cui X."/>
            <person name="Yuan T."/>
            <person name="Jiang B."/>
            <person name="Yang W."/>
            <person name="Lam T.T.-Y."/>
            <person name="Chang Q."/>
            <person name="Ding S."/>
            <person name="Wang X."/>
            <person name="Zhu J."/>
            <person name="Ruan X."/>
            <person name="Zhao L."/>
            <person name="Wei J."/>
            <person name="Que T."/>
            <person name="Du C."/>
            <person name="Cheng J."/>
            <person name="Dai P."/>
            <person name="Han X."/>
            <person name="Huang E."/>
            <person name="Gao Y."/>
            <person name="Liu J."/>
            <person name="Shao H."/>
            <person name="Ye R."/>
            <person name="Li L."/>
            <person name="Wei W."/>
            <person name="Wang X."/>
            <person name="Wang C."/>
            <person name="Yang T."/>
            <person name="Huo Q."/>
            <person name="Li W."/>
            <person name="Guo W."/>
            <person name="Chen H."/>
            <person name="Zhou L."/>
            <person name="Ni X."/>
            <person name="Tian J."/>
            <person name="Zhou Y."/>
            <person name="Sheng Y."/>
            <person name="Liu T."/>
            <person name="Pan Y."/>
            <person name="Xia L."/>
            <person name="Li J."/>
            <person name="Zhao F."/>
            <person name="Cao W."/>
        </authorList>
    </citation>
    <scope>NUCLEOTIDE SEQUENCE</scope>
    <source>
        <strain evidence="1">Hyas-2018</strain>
    </source>
</reference>
<sequence>MVSRPSVASQAGVPVAGDDKDKRCSLGYDVDAIRSASCAPSVTVSSQFARVAAAVGVWLRHCCTSTDCASLTMKPPTTATLASSGPVIRGVDVVMWVLQVIHSLVEKPGSGRRHGGAVLSRKQLTYDVEL</sequence>
<gene>
    <name evidence="1" type="ORF">HPB50_020800</name>
</gene>
<comment type="caution">
    <text evidence="1">The sequence shown here is derived from an EMBL/GenBank/DDBJ whole genome shotgun (WGS) entry which is preliminary data.</text>
</comment>
<name>A0ACB7RTA7_HYAAI</name>